<dbReference type="InterPro" id="IPR008978">
    <property type="entry name" value="HSP20-like_chaperone"/>
</dbReference>
<dbReference type="CDD" id="cd06467">
    <property type="entry name" value="p23_NUDC_like"/>
    <property type="match status" value="1"/>
</dbReference>
<evidence type="ECO:0000256" key="3">
    <source>
        <dbReference type="ARBA" id="ARBA00018915"/>
    </source>
</evidence>
<evidence type="ECO:0000256" key="1">
    <source>
        <dbReference type="ARBA" id="ARBA00004123"/>
    </source>
</evidence>
<keyword evidence="5" id="KW-0539">Nucleus</keyword>
<reference evidence="7" key="1">
    <citation type="submission" date="2020-05" db="EMBL/GenBank/DDBJ databases">
        <title>Phylogenomic resolution of chytrid fungi.</title>
        <authorList>
            <person name="Stajich J.E."/>
            <person name="Amses K."/>
            <person name="Simmons R."/>
            <person name="Seto K."/>
            <person name="Myers J."/>
            <person name="Bonds A."/>
            <person name="Quandt C.A."/>
            <person name="Barry K."/>
            <person name="Liu P."/>
            <person name="Grigoriev I."/>
            <person name="Longcore J.E."/>
            <person name="James T.Y."/>
        </authorList>
    </citation>
    <scope>NUCLEOTIDE SEQUENCE</scope>
    <source>
        <strain evidence="7">JEL0318</strain>
    </source>
</reference>
<keyword evidence="4" id="KW-0963">Cytoplasm</keyword>
<dbReference type="InterPro" id="IPR007052">
    <property type="entry name" value="CS_dom"/>
</dbReference>
<dbReference type="GO" id="GO:0005737">
    <property type="term" value="C:cytoplasm"/>
    <property type="evidence" value="ECO:0007669"/>
    <property type="project" value="UniProtKB-SubCell"/>
</dbReference>
<keyword evidence="8" id="KW-1185">Reference proteome</keyword>
<feature type="domain" description="CS" evidence="6">
    <location>
        <begin position="284"/>
        <end position="377"/>
    </location>
</feature>
<dbReference type="PROSITE" id="PS51203">
    <property type="entry name" value="CS"/>
    <property type="match status" value="1"/>
</dbReference>
<proteinExistence type="predicted"/>
<evidence type="ECO:0000259" key="6">
    <source>
        <dbReference type="PROSITE" id="PS51203"/>
    </source>
</evidence>
<evidence type="ECO:0000256" key="5">
    <source>
        <dbReference type="ARBA" id="ARBA00023242"/>
    </source>
</evidence>
<organism evidence="7 8">
    <name type="scientific">Rhizophlyctis rosea</name>
    <dbReference type="NCBI Taxonomy" id="64517"/>
    <lineage>
        <taxon>Eukaryota</taxon>
        <taxon>Fungi</taxon>
        <taxon>Fungi incertae sedis</taxon>
        <taxon>Chytridiomycota</taxon>
        <taxon>Chytridiomycota incertae sedis</taxon>
        <taxon>Chytridiomycetes</taxon>
        <taxon>Rhizophlyctidales</taxon>
        <taxon>Rhizophlyctidaceae</taxon>
        <taxon>Rhizophlyctis</taxon>
    </lineage>
</organism>
<sequence length="411" mass="45482">MPAHVNAHAVTTSITPDRSLLNPRFENYKLKLSGGVTSTQLIPLSQTVRVDKVPSVSFLPYRKLEARSAFNHLFPAPGGGTFFIDGDYKLIYFAFEKDEKHTFKTLHQIPVPQCEPDQREYPSLTCAGKLVLLSNGGGLTQLLQFDHVEKTMSLVGLVAGITAEDDNHIILTASRHVQNSNQLLCLAYSMSEVISSEATSKKSALTFDLNLWSIKLPTSPGHHLLSAEQLSGLSGYSVPLFAAIESNGAYIIGSSNPYESLSQPYAPISAPPPMQPAPTNHPTEQPIEYMWTQTPTDITISIRLPHITLKRDVHVHFGPTTLHAKIQPPKESELFSPDRPLFDSIVPSESLWTLENNRTLTLYIQKANAKTRWTGLWNDEREGDVEETVDPSEMAGFLESMEKYTGAEGEV</sequence>
<dbReference type="AlphaFoldDB" id="A0AAD5S774"/>
<feature type="non-terminal residue" evidence="7">
    <location>
        <position position="411"/>
    </location>
</feature>
<protein>
    <recommendedName>
        <fullName evidence="3">NudC domain-containing protein 1</fullName>
    </recommendedName>
</protein>
<comment type="caution">
    <text evidence="7">The sequence shown here is derived from an EMBL/GenBank/DDBJ whole genome shotgun (WGS) entry which is preliminary data.</text>
</comment>
<dbReference type="EMBL" id="JADGJD010001007">
    <property type="protein sequence ID" value="KAJ3047211.1"/>
    <property type="molecule type" value="Genomic_DNA"/>
</dbReference>
<gene>
    <name evidence="7" type="ORF">HK097_000124</name>
</gene>
<evidence type="ECO:0000256" key="2">
    <source>
        <dbReference type="ARBA" id="ARBA00004496"/>
    </source>
</evidence>
<name>A0AAD5S774_9FUNG</name>
<dbReference type="GO" id="GO:0005634">
    <property type="term" value="C:nucleus"/>
    <property type="evidence" value="ECO:0007669"/>
    <property type="project" value="UniProtKB-SubCell"/>
</dbReference>
<dbReference type="Pfam" id="PF04969">
    <property type="entry name" value="CS"/>
    <property type="match status" value="1"/>
</dbReference>
<comment type="subcellular location">
    <subcellularLocation>
        <location evidence="2">Cytoplasm</location>
    </subcellularLocation>
    <subcellularLocation>
        <location evidence="1">Nucleus</location>
    </subcellularLocation>
</comment>
<evidence type="ECO:0000313" key="8">
    <source>
        <dbReference type="Proteomes" id="UP001212841"/>
    </source>
</evidence>
<dbReference type="PANTHER" id="PTHR21664:SF1">
    <property type="entry name" value="NUDC DOMAIN-CONTAINING PROTEIN 1"/>
    <property type="match status" value="1"/>
</dbReference>
<dbReference type="InterPro" id="IPR037895">
    <property type="entry name" value="NUDCD1"/>
</dbReference>
<accession>A0AAD5S774</accession>
<dbReference type="Proteomes" id="UP001212841">
    <property type="component" value="Unassembled WGS sequence"/>
</dbReference>
<dbReference type="SUPFAM" id="SSF49764">
    <property type="entry name" value="HSP20-like chaperones"/>
    <property type="match status" value="1"/>
</dbReference>
<evidence type="ECO:0000256" key="4">
    <source>
        <dbReference type="ARBA" id="ARBA00022490"/>
    </source>
</evidence>
<dbReference type="PANTHER" id="PTHR21664">
    <property type="entry name" value="CHRONIC MYELOGENOUS LEUKEMIA TUMOR ANTIGEN 66"/>
    <property type="match status" value="1"/>
</dbReference>
<evidence type="ECO:0000313" key="7">
    <source>
        <dbReference type="EMBL" id="KAJ3047211.1"/>
    </source>
</evidence>
<dbReference type="Gene3D" id="2.60.40.790">
    <property type="match status" value="1"/>
</dbReference>